<keyword evidence="3" id="KW-1185">Reference proteome</keyword>
<keyword evidence="1" id="KW-0472">Membrane</keyword>
<keyword evidence="1" id="KW-1133">Transmembrane helix</keyword>
<evidence type="ECO:0000313" key="2">
    <source>
        <dbReference type="EMBL" id="KXH30237.1"/>
    </source>
</evidence>
<dbReference type="AlphaFoldDB" id="A0A135S395"/>
<sequence length="254" mass="28343">MYAQLVRQQQQSVVTQPGGSFEAPNTTRWGILRMKQGNPVPVLQIDFASKYLLSLTLLAASTVHLAFRAKSLGEIREWMYGTHYKYKSGIFRQVPGNSQYYGGGQTMRYDPRKMLPLYYELHLANAVIGLFTSITVSFIAVRAFSRGPVPMVQWARSSLFLVLIISVILALMSMAFTLAGLGQSSHFDLDYANSLPFPDGILYDKGRFAAQTWACGVMDIPKFDEEGWLHSVSSGIFAERGLIQKPLEASKLTL</sequence>
<feature type="transmembrane region" description="Helical" evidence="1">
    <location>
        <begin position="159"/>
        <end position="181"/>
    </location>
</feature>
<evidence type="ECO:0000256" key="1">
    <source>
        <dbReference type="SAM" id="Phobius"/>
    </source>
</evidence>
<proteinExistence type="predicted"/>
<comment type="caution">
    <text evidence="2">The sequence shown here is derived from an EMBL/GenBank/DDBJ whole genome shotgun (WGS) entry which is preliminary data.</text>
</comment>
<dbReference type="EMBL" id="JEMN01001668">
    <property type="protein sequence ID" value="KXH30237.1"/>
    <property type="molecule type" value="Genomic_DNA"/>
</dbReference>
<gene>
    <name evidence="2" type="ORF">CNYM01_04159</name>
</gene>
<reference evidence="2 3" key="1">
    <citation type="submission" date="2014-02" db="EMBL/GenBank/DDBJ databases">
        <title>The genome sequence of Colletotrichum nymphaeae SA-01.</title>
        <authorList>
            <person name="Baroncelli R."/>
            <person name="Thon M.R."/>
        </authorList>
    </citation>
    <scope>NUCLEOTIDE SEQUENCE [LARGE SCALE GENOMIC DNA]</scope>
    <source>
        <strain evidence="2 3">SA-01</strain>
    </source>
</reference>
<protein>
    <submittedName>
        <fullName evidence="2">Uncharacterized protein</fullName>
    </submittedName>
</protein>
<dbReference type="Proteomes" id="UP000070054">
    <property type="component" value="Unassembled WGS sequence"/>
</dbReference>
<feature type="transmembrane region" description="Helical" evidence="1">
    <location>
        <begin position="117"/>
        <end position="139"/>
    </location>
</feature>
<name>A0A135S395_9PEZI</name>
<evidence type="ECO:0000313" key="3">
    <source>
        <dbReference type="Proteomes" id="UP000070054"/>
    </source>
</evidence>
<keyword evidence="1" id="KW-0812">Transmembrane</keyword>
<accession>A0A135S395</accession>
<organism evidence="2 3">
    <name type="scientific">Colletotrichum nymphaeae SA-01</name>
    <dbReference type="NCBI Taxonomy" id="1460502"/>
    <lineage>
        <taxon>Eukaryota</taxon>
        <taxon>Fungi</taxon>
        <taxon>Dikarya</taxon>
        <taxon>Ascomycota</taxon>
        <taxon>Pezizomycotina</taxon>
        <taxon>Sordariomycetes</taxon>
        <taxon>Hypocreomycetidae</taxon>
        <taxon>Glomerellales</taxon>
        <taxon>Glomerellaceae</taxon>
        <taxon>Colletotrichum</taxon>
        <taxon>Colletotrichum acutatum species complex</taxon>
    </lineage>
</organism>